<accession>A0AAE3T4B5</accession>
<dbReference type="AlphaFoldDB" id="A0AAE3T4B5"/>
<proteinExistence type="predicted"/>
<name>A0AAE3T4B5_RALSL</name>
<sequence length="125" mass="13541">METTKTGMTHPWWQPGVFASAPAIFLWVCAQLPADMLGNLFHAGTSPDSLTHVGDTLFVVGWTASGVLLWHGRRRIEPLATEAASSATAVDGVPQGETSGAHGLAALRRNMVRRLERLRHPIPLH</sequence>
<comment type="caution">
    <text evidence="2">The sequence shown here is derived from an EMBL/GenBank/DDBJ whole genome shotgun (WGS) entry which is preliminary data.</text>
</comment>
<protein>
    <recommendedName>
        <fullName evidence="4">Transmembrane protein</fullName>
    </recommendedName>
</protein>
<gene>
    <name evidence="2" type="ORF">LBW55_15400</name>
</gene>
<dbReference type="RefSeq" id="WP_039568904.1">
    <property type="nucleotide sequence ID" value="NZ_JABZEH010000001.1"/>
</dbReference>
<keyword evidence="1" id="KW-1133">Transmembrane helix</keyword>
<keyword evidence="1" id="KW-0812">Transmembrane</keyword>
<evidence type="ECO:0000313" key="2">
    <source>
        <dbReference type="EMBL" id="MDB0522986.1"/>
    </source>
</evidence>
<feature type="transmembrane region" description="Helical" evidence="1">
    <location>
        <begin position="53"/>
        <end position="70"/>
    </location>
</feature>
<keyword evidence="1" id="KW-0472">Membrane</keyword>
<dbReference type="EMBL" id="JAIVEX010000007">
    <property type="protein sequence ID" value="MDB0522986.1"/>
    <property type="molecule type" value="Genomic_DNA"/>
</dbReference>
<organism evidence="2 3">
    <name type="scientific">Ralstonia solanacearum</name>
    <name type="common">Pseudomonas solanacearum</name>
    <dbReference type="NCBI Taxonomy" id="305"/>
    <lineage>
        <taxon>Bacteria</taxon>
        <taxon>Pseudomonadati</taxon>
        <taxon>Pseudomonadota</taxon>
        <taxon>Betaproteobacteria</taxon>
        <taxon>Burkholderiales</taxon>
        <taxon>Burkholderiaceae</taxon>
        <taxon>Ralstonia</taxon>
        <taxon>Ralstonia solanacearum species complex</taxon>
    </lineage>
</organism>
<reference evidence="2" key="1">
    <citation type="submission" date="2021-09" db="EMBL/GenBank/DDBJ databases">
        <title>Genomic analysis of Ralstonia spp.</title>
        <authorList>
            <person name="Aburjaile F."/>
            <person name="Ariute J.C."/>
            <person name="Pais A.K.L."/>
            <person name="Albuquerque G.M.R."/>
            <person name="Silva A.M.F."/>
            <person name="Brenig B."/>
            <person name="Azevedo V."/>
            <person name="Matiuzzi M."/>
            <person name="Ramos R."/>
            <person name="Goes-Neto A."/>
            <person name="Soares S."/>
            <person name="Iseppon A.M.B."/>
            <person name="Souza E."/>
            <person name="Gama M."/>
        </authorList>
    </citation>
    <scope>NUCLEOTIDE SEQUENCE</scope>
    <source>
        <strain evidence="2">B4</strain>
    </source>
</reference>
<dbReference type="Proteomes" id="UP001143674">
    <property type="component" value="Unassembled WGS sequence"/>
</dbReference>
<feature type="transmembrane region" description="Helical" evidence="1">
    <location>
        <begin position="12"/>
        <end position="33"/>
    </location>
</feature>
<evidence type="ECO:0000256" key="1">
    <source>
        <dbReference type="SAM" id="Phobius"/>
    </source>
</evidence>
<evidence type="ECO:0000313" key="3">
    <source>
        <dbReference type="Proteomes" id="UP001143674"/>
    </source>
</evidence>
<evidence type="ECO:0008006" key="4">
    <source>
        <dbReference type="Google" id="ProtNLM"/>
    </source>
</evidence>